<evidence type="ECO:0000256" key="2">
    <source>
        <dbReference type="ARBA" id="ARBA00022801"/>
    </source>
</evidence>
<evidence type="ECO:0000256" key="4">
    <source>
        <dbReference type="SAM" id="MobiDB-lite"/>
    </source>
</evidence>
<evidence type="ECO:0000259" key="5">
    <source>
        <dbReference type="Pfam" id="PF00176"/>
    </source>
</evidence>
<evidence type="ECO:0008006" key="9">
    <source>
        <dbReference type="Google" id="ProtNLM"/>
    </source>
</evidence>
<feature type="compositionally biased region" description="Polar residues" evidence="4">
    <location>
        <begin position="15"/>
        <end position="39"/>
    </location>
</feature>
<feature type="compositionally biased region" description="Low complexity" evidence="4">
    <location>
        <begin position="1563"/>
        <end position="1578"/>
    </location>
</feature>
<keyword evidence="2" id="KW-0378">Hydrolase</keyword>
<feature type="region of interest" description="Disordered" evidence="4">
    <location>
        <begin position="1390"/>
        <end position="1409"/>
    </location>
</feature>
<feature type="domain" description="Helicase C-terminal" evidence="6">
    <location>
        <begin position="1117"/>
        <end position="1219"/>
    </location>
</feature>
<comment type="caution">
    <text evidence="7">The sequence shown here is derived from an EMBL/GenBank/DDBJ whole genome shotgun (WGS) entry which is preliminary data.</text>
</comment>
<dbReference type="InterPro" id="IPR001650">
    <property type="entry name" value="Helicase_C-like"/>
</dbReference>
<evidence type="ECO:0000313" key="8">
    <source>
        <dbReference type="Proteomes" id="UP000292402"/>
    </source>
</evidence>
<keyword evidence="3" id="KW-0067">ATP-binding</keyword>
<evidence type="ECO:0000256" key="1">
    <source>
        <dbReference type="ARBA" id="ARBA00022741"/>
    </source>
</evidence>
<keyword evidence="1" id="KW-0547">Nucleotide-binding</keyword>
<dbReference type="EMBL" id="PDXA01000002">
    <property type="protein sequence ID" value="RYN60700.1"/>
    <property type="molecule type" value="Genomic_DNA"/>
</dbReference>
<dbReference type="GO" id="GO:0005634">
    <property type="term" value="C:nucleus"/>
    <property type="evidence" value="ECO:0007669"/>
    <property type="project" value="TreeGrafter"/>
</dbReference>
<evidence type="ECO:0000259" key="6">
    <source>
        <dbReference type="Pfam" id="PF00271"/>
    </source>
</evidence>
<feature type="region of interest" description="Disordered" evidence="4">
    <location>
        <begin position="1"/>
        <end position="59"/>
    </location>
</feature>
<name>A0A4Q4MW77_9PLEO</name>
<dbReference type="PANTHER" id="PTHR45626">
    <property type="entry name" value="TRANSCRIPTION TERMINATION FACTOR 2-RELATED"/>
    <property type="match status" value="1"/>
</dbReference>
<accession>A0A4Q4MW77</accession>
<dbReference type="InterPro" id="IPR027417">
    <property type="entry name" value="P-loop_NTPase"/>
</dbReference>
<dbReference type="InterPro" id="IPR000330">
    <property type="entry name" value="SNF2_N"/>
</dbReference>
<dbReference type="SUPFAM" id="SSF52540">
    <property type="entry name" value="P-loop containing nucleoside triphosphate hydrolases"/>
    <property type="match status" value="2"/>
</dbReference>
<feature type="compositionally biased region" description="Basic residues" evidence="4">
    <location>
        <begin position="1579"/>
        <end position="1588"/>
    </location>
</feature>
<dbReference type="Pfam" id="PF00271">
    <property type="entry name" value="Helicase_C"/>
    <property type="match status" value="1"/>
</dbReference>
<dbReference type="Gene3D" id="3.40.50.300">
    <property type="entry name" value="P-loop containing nucleotide triphosphate hydrolases"/>
    <property type="match status" value="2"/>
</dbReference>
<sequence length="1588" mass="179854">MATHVEDEADRPEALSTQNTDIPTGTTDQESPPSTQASFTPARKTTNRRRVSKEAPLKAGKANDATSFINKDNPEATIAAYCGCDDVGIFRRFYTSALVLPYYVKSLKYRGYGRRTVLSLLGDLPYDQYWASDEDPEEVYPLTDAEKRGSNFNYGMGLILWQMLRGIRKGLSPSSPKLDEGDFTRQTGRVLPQASPLNPEDTPSFGPFAGECEVEALNRCLCLLQHVKYTTSKSQWEKRFFSATPWDASKRILGDYAPDWMRTIDSVDALEAPDEFMGSSVVEETKVVTVFWKQASKHKRNAAYVEKLREEDILLEVPKSAEITFTASMLGPEVRDRIREAFKLHQYEGQLEQLTLMMGNEGMPALDADWETVFKTLQQHADATFSCLLRERDDGESPWEYGGPPATLRDFLEVKQDDVAPKHPQSSEQTERVQRQIFQLTVPKLESTFEPLKLFGNDKERLKKAYEGFDVSLIEGRRNWQLKFLPRLCGTEQVRYVEDDMLKSFRKYSESRRMALKAAHMDGVMQAVDLEQAEDDIGDAEKELFEAGRKRYYAYQTAIGGVASSAGPPIKTSACALRMELVKGSTEEQYTYTQYSKEQVDRHPKPYQVNGAAWGMSTLFGEIPFNDEVSPQVRSAAGKLGRLPVPGLLYLDQTGIGKSVQSLQVALGLGRPFARTTASGKFTYKPMKLLVPQNLIRQWAREILFYWKVFTLIISYDGGMEPYLAEHVVSSTAVRSWPNKKLWPKKYQYMFDKHDPRNARTIVLTTPETNVERSLVKEEIVHPAKSFDPPEFDKGGKEIFERDERIEFRYHSRFAGVYAAVFIDESTKVKTPGSKRHMAVKLLKARRWIFMTATAMVNQGTCILGPLDIIWQTIQDILAKESKEVRAWCDKHVGSLSVYTEAATLEKDDIRRLALLNPYSAKILLQSENRPMIAKYYPQIEELCVLRRTTASRIPRDEAGKDFYNLRDLIKPHHMLTRQVKRNAGEEAEFQWLHRDAAQRFLEAKSSPEKAKSEAASSLADEKVVYGTAEMRELIIITGSTQAAKFNLICSELESDTLVNSLDEHRLHGWNAFNVVKFMCRAMKMTPPKTAYGYAEFMMQGSPMLRGLVHEVLKHVKEKRPGKILITEDIPLLAWWWEMTLNLLGFKTVTFHSALTASERDKTIQRFNDPKDDLQAMVLPYDVGALGLNCQGDCSKVIVMSCAKNHGTETQAVFRPVRVNSPREVEIIKMFVKDSIYGYRESKKSDKYVVELATRAQDPEIRALAVEMLNEYHKEVQSAQKDPENAELMGLLCKERDASLKRRRETQEEARAATTTVPESTQAHIDLSNIVGSKRERKRPERFGDVKWSDSGKRLGTVSEAERRAAEGLFEDEDEEDGKSFPETHKYDPWKEVNWDTDDDDVSDYEGTDVNDSDIEEEIRERPLTDKQQAKIEAKAARMSKPKVDEAARQLAIKLLDDFNRVYTDDDLDEDVHLTRALRLIHAKKVGLAFDDVPSVHIMYTRFSGDMLEAIKKKSKLENKSKPLLKHILSGGRAQDFVAPKSNKRQSGGAESSTKRAKARNPSGSAGSSGAAESSGKSGKQKGKARAS</sequence>
<dbReference type="InterPro" id="IPR050628">
    <property type="entry name" value="SNF2_RAD54_helicase_TF"/>
</dbReference>
<gene>
    <name evidence="7" type="ORF">AA0114_g962</name>
</gene>
<dbReference type="Proteomes" id="UP000292402">
    <property type="component" value="Unassembled WGS sequence"/>
</dbReference>
<organism evidence="7 8">
    <name type="scientific">Alternaria tenuissima</name>
    <dbReference type="NCBI Taxonomy" id="119927"/>
    <lineage>
        <taxon>Eukaryota</taxon>
        <taxon>Fungi</taxon>
        <taxon>Dikarya</taxon>
        <taxon>Ascomycota</taxon>
        <taxon>Pezizomycotina</taxon>
        <taxon>Dothideomycetes</taxon>
        <taxon>Pleosporomycetidae</taxon>
        <taxon>Pleosporales</taxon>
        <taxon>Pleosporineae</taxon>
        <taxon>Pleosporaceae</taxon>
        <taxon>Alternaria</taxon>
        <taxon>Alternaria sect. Alternaria</taxon>
        <taxon>Alternaria alternata complex</taxon>
    </lineage>
</organism>
<dbReference type="GO" id="GO:0006281">
    <property type="term" value="P:DNA repair"/>
    <property type="evidence" value="ECO:0007669"/>
    <property type="project" value="TreeGrafter"/>
</dbReference>
<evidence type="ECO:0000256" key="3">
    <source>
        <dbReference type="ARBA" id="ARBA00022840"/>
    </source>
</evidence>
<evidence type="ECO:0000313" key="7">
    <source>
        <dbReference type="EMBL" id="RYN60700.1"/>
    </source>
</evidence>
<protein>
    <recommendedName>
        <fullName evidence="9">Helicase ATP-binding domain-containing protein</fullName>
    </recommendedName>
</protein>
<reference evidence="8" key="1">
    <citation type="journal article" date="2019" name="bioRxiv">
        <title>Genomics, evolutionary history and diagnostics of the Alternaria alternata species group including apple and Asian pear pathotypes.</title>
        <authorList>
            <person name="Armitage A.D."/>
            <person name="Cockerton H.M."/>
            <person name="Sreenivasaprasad S."/>
            <person name="Woodhall J.W."/>
            <person name="Lane C.R."/>
            <person name="Harrison R.J."/>
            <person name="Clarkson J.P."/>
        </authorList>
    </citation>
    <scope>NUCLEOTIDE SEQUENCE [LARGE SCALE GENOMIC DNA]</scope>
    <source>
        <strain evidence="8">FERA 1082</strain>
    </source>
</reference>
<dbReference type="Pfam" id="PF00176">
    <property type="entry name" value="SNF2-rel_dom"/>
    <property type="match status" value="1"/>
</dbReference>
<proteinExistence type="predicted"/>
<feature type="compositionally biased region" description="Acidic residues" evidence="4">
    <location>
        <begin position="1395"/>
        <end position="1409"/>
    </location>
</feature>
<dbReference type="GO" id="GO:0005524">
    <property type="term" value="F:ATP binding"/>
    <property type="evidence" value="ECO:0007669"/>
    <property type="project" value="UniProtKB-KW"/>
</dbReference>
<dbReference type="GO" id="GO:0016787">
    <property type="term" value="F:hydrolase activity"/>
    <property type="evidence" value="ECO:0007669"/>
    <property type="project" value="UniProtKB-KW"/>
</dbReference>
<feature type="domain" description="SNF2 N-terminal" evidence="5">
    <location>
        <begin position="607"/>
        <end position="863"/>
    </location>
</feature>
<dbReference type="PANTHER" id="PTHR45626:SF14">
    <property type="entry name" value="ATP-DEPENDENT DNA HELICASE (EUROFUNG)"/>
    <property type="match status" value="1"/>
</dbReference>
<dbReference type="GO" id="GO:0008094">
    <property type="term" value="F:ATP-dependent activity, acting on DNA"/>
    <property type="evidence" value="ECO:0007669"/>
    <property type="project" value="TreeGrafter"/>
</dbReference>
<feature type="region of interest" description="Disordered" evidence="4">
    <location>
        <begin position="1535"/>
        <end position="1588"/>
    </location>
</feature>